<comment type="caution">
    <text evidence="3">The sequence shown here is derived from an EMBL/GenBank/DDBJ whole genome shotgun (WGS) entry which is preliminary data.</text>
</comment>
<reference evidence="2 4" key="1">
    <citation type="submission" date="2020-08" db="EMBL/GenBank/DDBJ databases">
        <title>Genomic Encyclopedia of Type Strains, Phase IV (KMG-IV): sequencing the most valuable type-strain genomes for metagenomic binning, comparative biology and taxonomic classification.</title>
        <authorList>
            <person name="Goeker M."/>
        </authorList>
    </citation>
    <scope>NUCLEOTIDE SEQUENCE [LARGE SCALE GENOMIC DNA]</scope>
    <source>
        <strain evidence="2 4">DSM 14562</strain>
    </source>
</reference>
<proteinExistence type="predicted"/>
<gene>
    <name evidence="2" type="ORF">GGQ89_003850</name>
    <name evidence="3" type="ORF">JYA60_01360</name>
</gene>
<dbReference type="RefSeq" id="WP_184107003.1">
    <property type="nucleotide sequence ID" value="NZ_JACHNX010000036.1"/>
</dbReference>
<keyword evidence="4" id="KW-1185">Reference proteome</keyword>
<protein>
    <recommendedName>
        <fullName evidence="1">DUF6950 domain-containing protein</fullName>
    </recommendedName>
</protein>
<evidence type="ECO:0000259" key="1">
    <source>
        <dbReference type="Pfam" id="PF22262"/>
    </source>
</evidence>
<dbReference type="EMBL" id="JACHNX010000036">
    <property type="protein sequence ID" value="MBB4611600.1"/>
    <property type="molecule type" value="Genomic_DNA"/>
</dbReference>
<dbReference type="EMBL" id="JAFHKU010000088">
    <property type="protein sequence ID" value="MBN3556884.1"/>
    <property type="molecule type" value="Genomic_DNA"/>
</dbReference>
<evidence type="ECO:0000313" key="5">
    <source>
        <dbReference type="Proteomes" id="UP000704529"/>
    </source>
</evidence>
<evidence type="ECO:0000313" key="3">
    <source>
        <dbReference type="EMBL" id="MBN3556884.1"/>
    </source>
</evidence>
<dbReference type="InterPro" id="IPR053802">
    <property type="entry name" value="DUF6950"/>
</dbReference>
<sequence length="139" mass="15147">MMQRLPDWETRLADYLEPLRLRPFAWGDHDCCTFAAGAVAAMTGIDPMPEFRGRYSTAIGSARALRRFGAGDLPSTMDAKFETIPAPLAQRGDIVMSSGLLGVCMGPYLAAVGSEGAREGLIKIERRAWVAPLAWRVGF</sequence>
<organism evidence="3 5">
    <name type="scientific">Sphingomonas yabuuchiae</name>
    <dbReference type="NCBI Taxonomy" id="172044"/>
    <lineage>
        <taxon>Bacteria</taxon>
        <taxon>Pseudomonadati</taxon>
        <taxon>Pseudomonadota</taxon>
        <taxon>Alphaproteobacteria</taxon>
        <taxon>Sphingomonadales</taxon>
        <taxon>Sphingomonadaceae</taxon>
        <taxon>Sphingomonas</taxon>
    </lineage>
</organism>
<reference evidence="3" key="2">
    <citation type="submission" date="2021-01" db="EMBL/GenBank/DDBJ databases">
        <title>Genome Sequencing of Type Strains.</title>
        <authorList>
            <person name="Lemaire J.F."/>
            <person name="Inderbitzin P."/>
            <person name="Collins S.B."/>
            <person name="Wespe N."/>
            <person name="Knight-Connoni V."/>
        </authorList>
    </citation>
    <scope>NUCLEOTIDE SEQUENCE</scope>
    <source>
        <strain evidence="3">DSM 14562</strain>
    </source>
</reference>
<dbReference type="Proteomes" id="UP000584663">
    <property type="component" value="Unassembled WGS sequence"/>
</dbReference>
<feature type="domain" description="DUF6950" evidence="1">
    <location>
        <begin position="3"/>
        <end position="130"/>
    </location>
</feature>
<name>A0AA40ZXK4_9SPHN</name>
<evidence type="ECO:0000313" key="2">
    <source>
        <dbReference type="EMBL" id="MBB4611600.1"/>
    </source>
</evidence>
<dbReference type="Proteomes" id="UP000704529">
    <property type="component" value="Unassembled WGS sequence"/>
</dbReference>
<dbReference type="Pfam" id="PF22262">
    <property type="entry name" value="DUF6950"/>
    <property type="match status" value="1"/>
</dbReference>
<evidence type="ECO:0000313" key="4">
    <source>
        <dbReference type="Proteomes" id="UP000584663"/>
    </source>
</evidence>
<dbReference type="AlphaFoldDB" id="A0AA40ZXK4"/>
<accession>A0AA40ZXK4</accession>